<keyword evidence="2 6" id="KW-0963">Cytoplasm</keyword>
<evidence type="ECO:0000256" key="3">
    <source>
        <dbReference type="ARBA" id="ARBA00022722"/>
    </source>
</evidence>
<keyword evidence="5 6" id="KW-0269">Exonuclease</keyword>
<evidence type="ECO:0000313" key="8">
    <source>
        <dbReference type="Proteomes" id="UP000051655"/>
    </source>
</evidence>
<keyword evidence="3 6" id="KW-0540">Nuclease</keyword>
<name>A0A0R2JNH0_9LACO</name>
<evidence type="ECO:0000256" key="5">
    <source>
        <dbReference type="ARBA" id="ARBA00022839"/>
    </source>
</evidence>
<dbReference type="EC" id="3.1.11.6" evidence="6"/>
<dbReference type="SUPFAM" id="SSF116842">
    <property type="entry name" value="XseB-like"/>
    <property type="match status" value="1"/>
</dbReference>
<dbReference type="GO" id="GO:0009318">
    <property type="term" value="C:exodeoxyribonuclease VII complex"/>
    <property type="evidence" value="ECO:0007669"/>
    <property type="project" value="UniProtKB-UniRule"/>
</dbReference>
<organism evidence="7 8">
    <name type="scientific">Weissella kandleri</name>
    <dbReference type="NCBI Taxonomy" id="1616"/>
    <lineage>
        <taxon>Bacteria</taxon>
        <taxon>Bacillati</taxon>
        <taxon>Bacillota</taxon>
        <taxon>Bacilli</taxon>
        <taxon>Lactobacillales</taxon>
        <taxon>Lactobacillaceae</taxon>
        <taxon>Weissella</taxon>
    </lineage>
</organism>
<keyword evidence="4 6" id="KW-0378">Hydrolase</keyword>
<dbReference type="EMBL" id="JQBP01000001">
    <property type="protein sequence ID" value="KRN75565.1"/>
    <property type="molecule type" value="Genomic_DNA"/>
</dbReference>
<dbReference type="PATRIC" id="fig|1616.3.peg.49"/>
<evidence type="ECO:0000256" key="4">
    <source>
        <dbReference type="ARBA" id="ARBA00022801"/>
    </source>
</evidence>
<dbReference type="OrthoDB" id="9798666at2"/>
<dbReference type="NCBIfam" id="NF002138">
    <property type="entry name" value="PRK00977.1-2"/>
    <property type="match status" value="1"/>
</dbReference>
<dbReference type="GO" id="GO:0006308">
    <property type="term" value="P:DNA catabolic process"/>
    <property type="evidence" value="ECO:0007669"/>
    <property type="project" value="UniProtKB-UniRule"/>
</dbReference>
<dbReference type="InterPro" id="IPR037004">
    <property type="entry name" value="Exonuc_VII_ssu_sf"/>
</dbReference>
<evidence type="ECO:0000256" key="1">
    <source>
        <dbReference type="ARBA" id="ARBA00009998"/>
    </source>
</evidence>
<dbReference type="STRING" id="1616.IV73_GL000049"/>
<dbReference type="PANTHER" id="PTHR34137:SF1">
    <property type="entry name" value="EXODEOXYRIBONUCLEASE 7 SMALL SUBUNIT"/>
    <property type="match status" value="1"/>
</dbReference>
<dbReference type="GO" id="GO:0008855">
    <property type="term" value="F:exodeoxyribonuclease VII activity"/>
    <property type="evidence" value="ECO:0007669"/>
    <property type="project" value="UniProtKB-UniRule"/>
</dbReference>
<comment type="subunit">
    <text evidence="6">Heterooligomer composed of large and small subunits.</text>
</comment>
<reference evidence="7 8" key="1">
    <citation type="journal article" date="2015" name="Genome Announc.">
        <title>Expanding the biotechnology potential of lactobacilli through comparative genomics of 213 strains and associated genera.</title>
        <authorList>
            <person name="Sun Z."/>
            <person name="Harris H.M."/>
            <person name="McCann A."/>
            <person name="Guo C."/>
            <person name="Argimon S."/>
            <person name="Zhang W."/>
            <person name="Yang X."/>
            <person name="Jeffery I.B."/>
            <person name="Cooney J.C."/>
            <person name="Kagawa T.F."/>
            <person name="Liu W."/>
            <person name="Song Y."/>
            <person name="Salvetti E."/>
            <person name="Wrobel A."/>
            <person name="Rasinkangas P."/>
            <person name="Parkhill J."/>
            <person name="Rea M.C."/>
            <person name="O'Sullivan O."/>
            <person name="Ritari J."/>
            <person name="Douillard F.P."/>
            <person name="Paul Ross R."/>
            <person name="Yang R."/>
            <person name="Briner A.E."/>
            <person name="Felis G.E."/>
            <person name="de Vos W.M."/>
            <person name="Barrangou R."/>
            <person name="Klaenhammer T.R."/>
            <person name="Caufield P.W."/>
            <person name="Cui Y."/>
            <person name="Zhang H."/>
            <person name="O'Toole P.W."/>
        </authorList>
    </citation>
    <scope>NUCLEOTIDE SEQUENCE [LARGE SCALE GENOMIC DNA]</scope>
    <source>
        <strain evidence="7 8">DSM 20593</strain>
    </source>
</reference>
<dbReference type="HAMAP" id="MF_00337">
    <property type="entry name" value="Exonuc_7_S"/>
    <property type="match status" value="1"/>
</dbReference>
<evidence type="ECO:0000256" key="6">
    <source>
        <dbReference type="HAMAP-Rule" id="MF_00337"/>
    </source>
</evidence>
<comment type="subcellular location">
    <subcellularLocation>
        <location evidence="6">Cytoplasm</location>
    </subcellularLocation>
</comment>
<sequence>MTNEKEQTFEEKLTTLESIVTQLEKGEIPLEQAIEVFQKGMVLSKELQQSLQTAEQSLTKIVQDDGQIQDFQSEDK</sequence>
<evidence type="ECO:0000313" key="7">
    <source>
        <dbReference type="EMBL" id="KRN75565.1"/>
    </source>
</evidence>
<dbReference type="NCBIfam" id="TIGR01280">
    <property type="entry name" value="xseB"/>
    <property type="match status" value="1"/>
</dbReference>
<dbReference type="PANTHER" id="PTHR34137">
    <property type="entry name" value="EXODEOXYRIBONUCLEASE 7 SMALL SUBUNIT"/>
    <property type="match status" value="1"/>
</dbReference>
<evidence type="ECO:0000256" key="2">
    <source>
        <dbReference type="ARBA" id="ARBA00022490"/>
    </source>
</evidence>
<proteinExistence type="inferred from homology"/>
<dbReference type="RefSeq" id="WP_057753226.1">
    <property type="nucleotide sequence ID" value="NZ_JQBP01000001.1"/>
</dbReference>
<comment type="function">
    <text evidence="6">Bidirectionally degrades single-stranded DNA into large acid-insoluble oligonucleotides, which are then degraded further into small acid-soluble oligonucleotides.</text>
</comment>
<comment type="catalytic activity">
    <reaction evidence="6">
        <text>Exonucleolytic cleavage in either 5'- to 3'- or 3'- to 5'-direction to yield nucleoside 5'-phosphates.</text>
        <dbReference type="EC" id="3.1.11.6"/>
    </reaction>
</comment>
<dbReference type="AlphaFoldDB" id="A0A0R2JNH0"/>
<protein>
    <recommendedName>
        <fullName evidence="6">Exodeoxyribonuclease 7 small subunit</fullName>
        <ecNumber evidence="6">3.1.11.6</ecNumber>
    </recommendedName>
    <alternativeName>
        <fullName evidence="6">Exodeoxyribonuclease VII small subunit</fullName>
        <shortName evidence="6">Exonuclease VII small subunit</shortName>
    </alternativeName>
</protein>
<comment type="caution">
    <text evidence="7">The sequence shown here is derived from an EMBL/GenBank/DDBJ whole genome shotgun (WGS) entry which is preliminary data.</text>
</comment>
<comment type="similarity">
    <text evidence="1 6">Belongs to the XseB family.</text>
</comment>
<dbReference type="Gene3D" id="1.10.287.1040">
    <property type="entry name" value="Exonuclease VII, small subunit"/>
    <property type="match status" value="1"/>
</dbReference>
<dbReference type="Pfam" id="PF02609">
    <property type="entry name" value="Exonuc_VII_S"/>
    <property type="match status" value="1"/>
</dbReference>
<accession>A0A0R2JNH0</accession>
<keyword evidence="8" id="KW-1185">Reference proteome</keyword>
<dbReference type="PIRSF" id="PIRSF006488">
    <property type="entry name" value="Exonuc_VII_S"/>
    <property type="match status" value="1"/>
</dbReference>
<dbReference type="GO" id="GO:0005829">
    <property type="term" value="C:cytosol"/>
    <property type="evidence" value="ECO:0007669"/>
    <property type="project" value="TreeGrafter"/>
</dbReference>
<dbReference type="InterPro" id="IPR003761">
    <property type="entry name" value="Exonuc_VII_S"/>
</dbReference>
<dbReference type="Proteomes" id="UP000051655">
    <property type="component" value="Unassembled WGS sequence"/>
</dbReference>
<gene>
    <name evidence="6" type="primary">xseB</name>
    <name evidence="7" type="ORF">IV73_GL000049</name>
</gene>